<evidence type="ECO:0000313" key="2">
    <source>
        <dbReference type="EMBL" id="ACL44739.1"/>
    </source>
</evidence>
<dbReference type="InterPro" id="IPR033415">
    <property type="entry name" value="CHASE6_C"/>
</dbReference>
<feature type="domain" description="HD-GYP" evidence="1">
    <location>
        <begin position="235"/>
        <end position="429"/>
    </location>
</feature>
<reference evidence="2" key="1">
    <citation type="submission" date="2009-01" db="EMBL/GenBank/DDBJ databases">
        <title>Complete sequence of chromosome Cyanothece sp. PCC 7425.</title>
        <authorList>
            <consortium name="US DOE Joint Genome Institute"/>
            <person name="Lucas S."/>
            <person name="Copeland A."/>
            <person name="Lapidus A."/>
            <person name="Glavina del Rio T."/>
            <person name="Dalin E."/>
            <person name="Tice H."/>
            <person name="Bruce D."/>
            <person name="Goodwin L."/>
            <person name="Pitluck S."/>
            <person name="Sims D."/>
            <person name="Meineke L."/>
            <person name="Brettin T."/>
            <person name="Detter J.C."/>
            <person name="Han C."/>
            <person name="Larimer F."/>
            <person name="Land M."/>
            <person name="Hauser L."/>
            <person name="Kyrpides N."/>
            <person name="Ovchinnikova G."/>
            <person name="Liberton M."/>
            <person name="Stoeckel J."/>
            <person name="Banerjee A."/>
            <person name="Singh A."/>
            <person name="Page L."/>
            <person name="Sato H."/>
            <person name="Zhao L."/>
            <person name="Sherman L."/>
            <person name="Pakrasi H."/>
            <person name="Richardson P."/>
        </authorList>
    </citation>
    <scope>NUCLEOTIDE SEQUENCE</scope>
    <source>
        <strain evidence="2">PCC 7425</strain>
    </source>
</reference>
<dbReference type="STRING" id="395961.Cyan7425_2381"/>
<dbReference type="PANTHER" id="PTHR45228:SF1">
    <property type="entry name" value="CYCLIC DI-GMP PHOSPHODIESTERASE TM_0186"/>
    <property type="match status" value="1"/>
</dbReference>
<evidence type="ECO:0000259" key="1">
    <source>
        <dbReference type="PROSITE" id="PS51832"/>
    </source>
</evidence>
<protein>
    <submittedName>
        <fullName evidence="2">Putative sensor protein</fullName>
    </submittedName>
</protein>
<dbReference type="InterPro" id="IPR037522">
    <property type="entry name" value="HD_GYP_dom"/>
</dbReference>
<dbReference type="Gene3D" id="1.10.3210.10">
    <property type="entry name" value="Hypothetical protein af1432"/>
    <property type="match status" value="1"/>
</dbReference>
<dbReference type="eggNOG" id="COG4250">
    <property type="taxonomic scope" value="Bacteria"/>
</dbReference>
<sequence length="456" mass="50977">MLEGSILQQLEAAHQGELTGKRQLSFGVYYKNTLVSLCHALEDCILTTDSQPLVIAAFQRGKWYLQEADRYSQIAAQARQIVILAAPDAGFAEHPTGTLANVDLISLPPEDPVAQEWHLMILSPTYTAMVLCQELSLSDYGEERPQEDRQRKFYGLWTFETTLVQEAIQLAIAHIGQFNPELQAKLQAQVEEILAAAQPDQPHIYTVASRVVDYLQTNQQDLLPHRSHLQLDKNLLSNEIQALLRVAQLIDLMDAENPRAAAEVLALAEMIGQMLDLPGWQMKRLRLAALLHRLGPLQQAESLLKPAPAPDEPSLPLACPLIPGVQVLRQMPQLRAIAQIITHQTEWWNGSGQPAGLKAEEIPIESRILGLLADFQQRVPPLEIPKTINDGRVDDWQDQLNEALIESQKLMGERWEPRLVDLLSVLVNGLQQGLALPIKPPKFTHGLWLLEDQDVG</sequence>
<name>B8HX48_CYAP4</name>
<dbReference type="EMBL" id="CP001344">
    <property type="protein sequence ID" value="ACL44739.1"/>
    <property type="molecule type" value="Genomic_DNA"/>
</dbReference>
<dbReference type="OrthoDB" id="9804747at2"/>
<dbReference type="HOGENOM" id="CLU_591653_0_0_3"/>
<dbReference type="eggNOG" id="COG2206">
    <property type="taxonomic scope" value="Bacteria"/>
</dbReference>
<dbReference type="InterPro" id="IPR052020">
    <property type="entry name" value="Cyclic_di-GMP/3'3'-cGAMP_PDE"/>
</dbReference>
<organism evidence="2">
    <name type="scientific">Cyanothece sp. (strain PCC 7425 / ATCC 29141)</name>
    <dbReference type="NCBI Taxonomy" id="395961"/>
    <lineage>
        <taxon>Bacteria</taxon>
        <taxon>Bacillati</taxon>
        <taxon>Cyanobacteriota</taxon>
        <taxon>Cyanophyceae</taxon>
        <taxon>Gomontiellales</taxon>
        <taxon>Cyanothecaceae</taxon>
        <taxon>Cyanothece</taxon>
    </lineage>
</organism>
<dbReference type="AlphaFoldDB" id="B8HX48"/>
<dbReference type="Pfam" id="PF13487">
    <property type="entry name" value="HD_5"/>
    <property type="match status" value="1"/>
</dbReference>
<dbReference type="PROSITE" id="PS51832">
    <property type="entry name" value="HD_GYP"/>
    <property type="match status" value="1"/>
</dbReference>
<accession>B8HX48</accession>
<gene>
    <name evidence="2" type="ordered locus">Cyan7425_2381</name>
</gene>
<proteinExistence type="predicted"/>
<dbReference type="SUPFAM" id="SSF109604">
    <property type="entry name" value="HD-domain/PDEase-like"/>
    <property type="match status" value="1"/>
</dbReference>
<dbReference type="Pfam" id="PF17150">
    <property type="entry name" value="CHASE6_C"/>
    <property type="match status" value="1"/>
</dbReference>
<dbReference type="InterPro" id="IPR019278">
    <property type="entry name" value="DICT_dom"/>
</dbReference>
<dbReference type="Pfam" id="PF10069">
    <property type="entry name" value="DICT"/>
    <property type="match status" value="1"/>
</dbReference>
<dbReference type="KEGG" id="cyn:Cyan7425_2381"/>
<dbReference type="PANTHER" id="PTHR45228">
    <property type="entry name" value="CYCLIC DI-GMP PHOSPHODIESTERASE TM_0186-RELATED"/>
    <property type="match status" value="1"/>
</dbReference>